<name>A0A9J6CT68_RHIMP</name>
<evidence type="ECO:0000313" key="1">
    <source>
        <dbReference type="EMBL" id="KAH7931495.1"/>
    </source>
</evidence>
<reference evidence="1" key="1">
    <citation type="journal article" date="2020" name="Cell">
        <title>Large-Scale Comparative Analyses of Tick Genomes Elucidate Their Genetic Diversity and Vector Capacities.</title>
        <authorList>
            <consortium name="Tick Genome and Microbiome Consortium (TIGMIC)"/>
            <person name="Jia N."/>
            <person name="Wang J."/>
            <person name="Shi W."/>
            <person name="Du L."/>
            <person name="Sun Y."/>
            <person name="Zhan W."/>
            <person name="Jiang J.F."/>
            <person name="Wang Q."/>
            <person name="Zhang B."/>
            <person name="Ji P."/>
            <person name="Bell-Sakyi L."/>
            <person name="Cui X.M."/>
            <person name="Yuan T.T."/>
            <person name="Jiang B.G."/>
            <person name="Yang W.F."/>
            <person name="Lam T.T."/>
            <person name="Chang Q.C."/>
            <person name="Ding S.J."/>
            <person name="Wang X.J."/>
            <person name="Zhu J.G."/>
            <person name="Ruan X.D."/>
            <person name="Zhao L."/>
            <person name="Wei J.T."/>
            <person name="Ye R.Z."/>
            <person name="Que T.C."/>
            <person name="Du C.H."/>
            <person name="Zhou Y.H."/>
            <person name="Cheng J.X."/>
            <person name="Dai P.F."/>
            <person name="Guo W.B."/>
            <person name="Han X.H."/>
            <person name="Huang E.J."/>
            <person name="Li L.F."/>
            <person name="Wei W."/>
            <person name="Gao Y.C."/>
            <person name="Liu J.Z."/>
            <person name="Shao H.Z."/>
            <person name="Wang X."/>
            <person name="Wang C.C."/>
            <person name="Yang T.C."/>
            <person name="Huo Q.B."/>
            <person name="Li W."/>
            <person name="Chen H.Y."/>
            <person name="Chen S.E."/>
            <person name="Zhou L.G."/>
            <person name="Ni X.B."/>
            <person name="Tian J.H."/>
            <person name="Sheng Y."/>
            <person name="Liu T."/>
            <person name="Pan Y.S."/>
            <person name="Xia L.Y."/>
            <person name="Li J."/>
            <person name="Zhao F."/>
            <person name="Cao W.C."/>
        </authorList>
    </citation>
    <scope>NUCLEOTIDE SEQUENCE</scope>
    <source>
        <strain evidence="1">Rmic-2018</strain>
    </source>
</reference>
<evidence type="ECO:0008006" key="3">
    <source>
        <dbReference type="Google" id="ProtNLM"/>
    </source>
</evidence>
<organism evidence="1 2">
    <name type="scientific">Rhipicephalus microplus</name>
    <name type="common">Cattle tick</name>
    <name type="synonym">Boophilus microplus</name>
    <dbReference type="NCBI Taxonomy" id="6941"/>
    <lineage>
        <taxon>Eukaryota</taxon>
        <taxon>Metazoa</taxon>
        <taxon>Ecdysozoa</taxon>
        <taxon>Arthropoda</taxon>
        <taxon>Chelicerata</taxon>
        <taxon>Arachnida</taxon>
        <taxon>Acari</taxon>
        <taxon>Parasitiformes</taxon>
        <taxon>Ixodida</taxon>
        <taxon>Ixodoidea</taxon>
        <taxon>Ixodidae</taxon>
        <taxon>Rhipicephalinae</taxon>
        <taxon>Rhipicephalus</taxon>
        <taxon>Boophilus</taxon>
    </lineage>
</organism>
<dbReference type="EMBL" id="JABSTU010007004">
    <property type="protein sequence ID" value="KAH7931495.1"/>
    <property type="molecule type" value="Genomic_DNA"/>
</dbReference>
<reference evidence="1" key="2">
    <citation type="submission" date="2021-09" db="EMBL/GenBank/DDBJ databases">
        <authorList>
            <person name="Jia N."/>
            <person name="Wang J."/>
            <person name="Shi W."/>
            <person name="Du L."/>
            <person name="Sun Y."/>
            <person name="Zhan W."/>
            <person name="Jiang J."/>
            <person name="Wang Q."/>
            <person name="Zhang B."/>
            <person name="Ji P."/>
            <person name="Sakyi L.B."/>
            <person name="Cui X."/>
            <person name="Yuan T."/>
            <person name="Jiang B."/>
            <person name="Yang W."/>
            <person name="Lam T.T.-Y."/>
            <person name="Chang Q."/>
            <person name="Ding S."/>
            <person name="Wang X."/>
            <person name="Zhu J."/>
            <person name="Ruan X."/>
            <person name="Zhao L."/>
            <person name="Wei J."/>
            <person name="Que T."/>
            <person name="Du C."/>
            <person name="Cheng J."/>
            <person name="Dai P."/>
            <person name="Han X."/>
            <person name="Huang E."/>
            <person name="Gao Y."/>
            <person name="Liu J."/>
            <person name="Shao H."/>
            <person name="Ye R."/>
            <person name="Li L."/>
            <person name="Wei W."/>
            <person name="Wang X."/>
            <person name="Wang C."/>
            <person name="Huo Q."/>
            <person name="Li W."/>
            <person name="Guo W."/>
            <person name="Chen H."/>
            <person name="Chen S."/>
            <person name="Zhou L."/>
            <person name="Zhou L."/>
            <person name="Ni X."/>
            <person name="Tian J."/>
            <person name="Zhou Y."/>
            <person name="Sheng Y."/>
            <person name="Liu T."/>
            <person name="Pan Y."/>
            <person name="Xia L."/>
            <person name="Li J."/>
            <person name="Zhao F."/>
            <person name="Cao W."/>
        </authorList>
    </citation>
    <scope>NUCLEOTIDE SEQUENCE</scope>
    <source>
        <strain evidence="1">Rmic-2018</strain>
        <tissue evidence="1">Larvae</tissue>
    </source>
</reference>
<accession>A0A9J6CT68</accession>
<gene>
    <name evidence="1" type="ORF">HPB51_029837</name>
</gene>
<evidence type="ECO:0000313" key="2">
    <source>
        <dbReference type="Proteomes" id="UP000821866"/>
    </source>
</evidence>
<dbReference type="AlphaFoldDB" id="A0A9J6CT68"/>
<sequence length="117" mass="12955">MHTEFNQGRRESRARTLLKAYGKDKEALFVGAVEYPSHKFYVAAVINTDRKCVIACSIRSDNSKIAEEVAIAQAIISPKCRYVISDSQSAIRNYALGRISPKAANILLHKGNLISSE</sequence>
<protein>
    <recommendedName>
        <fullName evidence="3">Tick transposon</fullName>
    </recommendedName>
</protein>
<keyword evidence="2" id="KW-1185">Reference proteome</keyword>
<dbReference type="Proteomes" id="UP000821866">
    <property type="component" value="Unassembled WGS sequence"/>
</dbReference>
<comment type="caution">
    <text evidence="1">The sequence shown here is derived from an EMBL/GenBank/DDBJ whole genome shotgun (WGS) entry which is preliminary data.</text>
</comment>
<proteinExistence type="predicted"/>